<accession>X1TTI5</accession>
<name>X1TTI5_9ZZZZ</name>
<dbReference type="EMBL" id="BARW01013763">
    <property type="protein sequence ID" value="GAI83349.1"/>
    <property type="molecule type" value="Genomic_DNA"/>
</dbReference>
<organism evidence="1">
    <name type="scientific">marine sediment metagenome</name>
    <dbReference type="NCBI Taxonomy" id="412755"/>
    <lineage>
        <taxon>unclassified sequences</taxon>
        <taxon>metagenomes</taxon>
        <taxon>ecological metagenomes</taxon>
    </lineage>
</organism>
<proteinExistence type="predicted"/>
<dbReference type="AlphaFoldDB" id="X1TTI5"/>
<comment type="caution">
    <text evidence="1">The sequence shown here is derived from an EMBL/GenBank/DDBJ whole genome shotgun (WGS) entry which is preliminary data.</text>
</comment>
<sequence>AKILRDINPNRLIGDNGCLVCILACPWLKKP</sequence>
<feature type="non-terminal residue" evidence="1">
    <location>
        <position position="1"/>
    </location>
</feature>
<gene>
    <name evidence="1" type="ORF">S12H4_24976</name>
</gene>
<evidence type="ECO:0000313" key="1">
    <source>
        <dbReference type="EMBL" id="GAI83349.1"/>
    </source>
</evidence>
<reference evidence="1" key="1">
    <citation type="journal article" date="2014" name="Front. Microbiol.">
        <title>High frequency of phylogenetically diverse reductive dehalogenase-homologous genes in deep subseafloor sedimentary metagenomes.</title>
        <authorList>
            <person name="Kawai M."/>
            <person name="Futagami T."/>
            <person name="Toyoda A."/>
            <person name="Takaki Y."/>
            <person name="Nishi S."/>
            <person name="Hori S."/>
            <person name="Arai W."/>
            <person name="Tsubouchi T."/>
            <person name="Morono Y."/>
            <person name="Uchiyama I."/>
            <person name="Ito T."/>
            <person name="Fujiyama A."/>
            <person name="Inagaki F."/>
            <person name="Takami H."/>
        </authorList>
    </citation>
    <scope>NUCLEOTIDE SEQUENCE</scope>
    <source>
        <strain evidence="1">Expedition CK06-06</strain>
    </source>
</reference>
<protein>
    <submittedName>
        <fullName evidence="1">Uncharacterized protein</fullName>
    </submittedName>
</protein>